<sequence length="262" mass="29185">MSLLDEDTKSPINWTLAGAIIALIAVIAAVGWIMLTAKSYDEVTLCEINTKSPLTVVLFDKTGGFSENQKRLIKKAIDKEITDLKTGARLAVYEIDAQTMEGLSAPIFDKCKPRDGSDANSFYENNRLMTKKFEKQFSSIVTEVTDTLITAENAPSSPLLESLQDLAALSSLNGEVKLNKIVLLSDLLQHSDSISFYNNYLKDADFDKALPMVPDLFGTDIQLYWLLRKGKEGEIQSADLIPWWERILEEAGVSNLKVMKVR</sequence>
<name>A0A6N9TE73_9ALTE</name>
<evidence type="ECO:0000256" key="1">
    <source>
        <dbReference type="SAM" id="Phobius"/>
    </source>
</evidence>
<dbReference type="AlphaFoldDB" id="A0A6N9TE73"/>
<keyword evidence="1" id="KW-0812">Transmembrane</keyword>
<feature type="transmembrane region" description="Helical" evidence="1">
    <location>
        <begin position="12"/>
        <end position="35"/>
    </location>
</feature>
<gene>
    <name evidence="2" type="ORF">GTQ48_08000</name>
</gene>
<reference evidence="2 3" key="1">
    <citation type="submission" date="2020-01" db="EMBL/GenBank/DDBJ databases">
        <title>Genomes of bacteria type strains.</title>
        <authorList>
            <person name="Chen J."/>
            <person name="Zhu S."/>
            <person name="Yang J."/>
        </authorList>
    </citation>
    <scope>NUCLEOTIDE SEQUENCE [LARGE SCALE GENOMIC DNA]</scope>
    <source>
        <strain evidence="2 3">LMG 24078</strain>
    </source>
</reference>
<evidence type="ECO:0000313" key="3">
    <source>
        <dbReference type="Proteomes" id="UP000471381"/>
    </source>
</evidence>
<dbReference type="RefSeq" id="WP_163106112.1">
    <property type="nucleotide sequence ID" value="NZ_JAAAWO010000004.1"/>
</dbReference>
<proteinExistence type="predicted"/>
<protein>
    <submittedName>
        <fullName evidence="2">Uncharacterized protein</fullName>
    </submittedName>
</protein>
<accession>A0A6N9TE73</accession>
<keyword evidence="3" id="KW-1185">Reference proteome</keyword>
<keyword evidence="1" id="KW-1133">Transmembrane helix</keyword>
<keyword evidence="1" id="KW-0472">Membrane</keyword>
<comment type="caution">
    <text evidence="2">The sequence shown here is derived from an EMBL/GenBank/DDBJ whole genome shotgun (WGS) entry which is preliminary data.</text>
</comment>
<evidence type="ECO:0000313" key="2">
    <source>
        <dbReference type="EMBL" id="NDW15460.1"/>
    </source>
</evidence>
<dbReference type="Proteomes" id="UP000471381">
    <property type="component" value="Unassembled WGS sequence"/>
</dbReference>
<organism evidence="2 3">
    <name type="scientific">Alteromonas genovensis</name>
    <dbReference type="NCBI Taxonomy" id="471225"/>
    <lineage>
        <taxon>Bacteria</taxon>
        <taxon>Pseudomonadati</taxon>
        <taxon>Pseudomonadota</taxon>
        <taxon>Gammaproteobacteria</taxon>
        <taxon>Alteromonadales</taxon>
        <taxon>Alteromonadaceae</taxon>
        <taxon>Alteromonas/Salinimonas group</taxon>
        <taxon>Alteromonas</taxon>
    </lineage>
</organism>
<dbReference type="EMBL" id="JAAAWO010000004">
    <property type="protein sequence ID" value="NDW15460.1"/>
    <property type="molecule type" value="Genomic_DNA"/>
</dbReference>